<evidence type="ECO:0000256" key="2">
    <source>
        <dbReference type="ARBA" id="ARBA00022630"/>
    </source>
</evidence>
<evidence type="ECO:0000313" key="8">
    <source>
        <dbReference type="Proteomes" id="UP001209878"/>
    </source>
</evidence>
<dbReference type="PANTHER" id="PTHR48467:SF1">
    <property type="entry name" value="GLUTAMATE SYNTHASE 1 [NADH], CHLOROPLASTIC-LIKE"/>
    <property type="match status" value="1"/>
</dbReference>
<proteinExistence type="predicted"/>
<dbReference type="InterPro" id="IPR036188">
    <property type="entry name" value="FAD/NAD-bd_sf"/>
</dbReference>
<dbReference type="AlphaFoldDB" id="A0AAD9PFS9"/>
<gene>
    <name evidence="7" type="ORF">NP493_7g07024</name>
</gene>
<comment type="cofactor">
    <cofactor evidence="1">
        <name>FAD</name>
        <dbReference type="ChEBI" id="CHEBI:57692"/>
    </cofactor>
</comment>
<sequence>MLARHTKWCMCLAQKRCYSAGSSHPHVAVVGGGPGGFYTAQHILKGHPTATVDVFEKLPVPFGLVRFGVAPDHPEVKNVINTFTQTAMNKRCSFLGNVNVGQDISIEQLRQSYTAVVLAYGADADKRFGIPGEDLGNVLSARSFVGWYNGLPQCNDLKVDLTGTDTAVVFGQGNVALDTARILLTPIDILKKTDITEHALEELARSRVKHVYMVGRRGPLQVAFTIAELREMVKLPGIRPVFEKTDFETLIQHING</sequence>
<dbReference type="InterPro" id="IPR023753">
    <property type="entry name" value="FAD/NAD-binding_dom"/>
</dbReference>
<comment type="caution">
    <text evidence="7">The sequence shown here is derived from an EMBL/GenBank/DDBJ whole genome shotgun (WGS) entry which is preliminary data.</text>
</comment>
<dbReference type="Gene3D" id="3.50.50.60">
    <property type="entry name" value="FAD/NAD(P)-binding domain"/>
    <property type="match status" value="1"/>
</dbReference>
<evidence type="ECO:0000256" key="4">
    <source>
        <dbReference type="ARBA" id="ARBA00022857"/>
    </source>
</evidence>
<keyword evidence="5" id="KW-0560">Oxidoreductase</keyword>
<dbReference type="InterPro" id="IPR055275">
    <property type="entry name" value="Ferredox_Rdtase"/>
</dbReference>
<reference evidence="7" key="1">
    <citation type="journal article" date="2023" name="Mol. Biol. Evol.">
        <title>Third-Generation Sequencing Reveals the Adaptive Role of the Epigenome in Three Deep-Sea Polychaetes.</title>
        <authorList>
            <person name="Perez M."/>
            <person name="Aroh O."/>
            <person name="Sun Y."/>
            <person name="Lan Y."/>
            <person name="Juniper S.K."/>
            <person name="Young C.R."/>
            <person name="Angers B."/>
            <person name="Qian P.Y."/>
        </authorList>
    </citation>
    <scope>NUCLEOTIDE SEQUENCE</scope>
    <source>
        <strain evidence="7">R07B-5</strain>
    </source>
</reference>
<accession>A0AAD9PFS9</accession>
<dbReference type="GO" id="GO:0016491">
    <property type="term" value="F:oxidoreductase activity"/>
    <property type="evidence" value="ECO:0007669"/>
    <property type="project" value="UniProtKB-KW"/>
</dbReference>
<organism evidence="7 8">
    <name type="scientific">Ridgeia piscesae</name>
    <name type="common">Tubeworm</name>
    <dbReference type="NCBI Taxonomy" id="27915"/>
    <lineage>
        <taxon>Eukaryota</taxon>
        <taxon>Metazoa</taxon>
        <taxon>Spiralia</taxon>
        <taxon>Lophotrochozoa</taxon>
        <taxon>Annelida</taxon>
        <taxon>Polychaeta</taxon>
        <taxon>Sedentaria</taxon>
        <taxon>Canalipalpata</taxon>
        <taxon>Sabellida</taxon>
        <taxon>Siboglinidae</taxon>
        <taxon>Ridgeia</taxon>
    </lineage>
</organism>
<dbReference type="PANTHER" id="PTHR48467">
    <property type="entry name" value="GLUTAMATE SYNTHASE 1 [NADH], CHLOROPLASTIC-LIKE"/>
    <property type="match status" value="1"/>
</dbReference>
<dbReference type="Proteomes" id="UP001209878">
    <property type="component" value="Unassembled WGS sequence"/>
</dbReference>
<keyword evidence="3" id="KW-0274">FAD</keyword>
<keyword evidence="8" id="KW-1185">Reference proteome</keyword>
<dbReference type="SUPFAM" id="SSF51971">
    <property type="entry name" value="Nucleotide-binding domain"/>
    <property type="match status" value="1"/>
</dbReference>
<dbReference type="EMBL" id="JAODUO010000007">
    <property type="protein sequence ID" value="KAK2193742.1"/>
    <property type="molecule type" value="Genomic_DNA"/>
</dbReference>
<evidence type="ECO:0000256" key="1">
    <source>
        <dbReference type="ARBA" id="ARBA00001974"/>
    </source>
</evidence>
<evidence type="ECO:0000256" key="3">
    <source>
        <dbReference type="ARBA" id="ARBA00022827"/>
    </source>
</evidence>
<dbReference type="Pfam" id="PF07992">
    <property type="entry name" value="Pyr_redox_2"/>
    <property type="match status" value="1"/>
</dbReference>
<evidence type="ECO:0000259" key="6">
    <source>
        <dbReference type="Pfam" id="PF07992"/>
    </source>
</evidence>
<protein>
    <recommendedName>
        <fullName evidence="6">FAD/NAD(P)-binding domain-containing protein</fullName>
    </recommendedName>
</protein>
<name>A0AAD9PFS9_RIDPI</name>
<keyword evidence="4" id="KW-0521">NADP</keyword>
<keyword evidence="2" id="KW-0285">Flavoprotein</keyword>
<feature type="domain" description="FAD/NAD(P)-binding" evidence="6">
    <location>
        <begin position="26"/>
        <end position="183"/>
    </location>
</feature>
<evidence type="ECO:0000256" key="5">
    <source>
        <dbReference type="ARBA" id="ARBA00023002"/>
    </source>
</evidence>
<dbReference type="PRINTS" id="PR00419">
    <property type="entry name" value="ADXRDTASE"/>
</dbReference>
<evidence type="ECO:0000313" key="7">
    <source>
        <dbReference type="EMBL" id="KAK2193742.1"/>
    </source>
</evidence>